<reference evidence="2 3" key="1">
    <citation type="journal article" date="2010" name="Stand. Genomic Sci.">
        <title>Complete genome sequence of Conexibacter woesei type strain (ID131577).</title>
        <authorList>
            <person name="Pukall R."/>
            <person name="Lapidus A."/>
            <person name="Glavina Del Rio T."/>
            <person name="Copeland A."/>
            <person name="Tice H."/>
            <person name="Cheng J.-F."/>
            <person name="Lucas S."/>
            <person name="Chen F."/>
            <person name="Nolan M."/>
            <person name="Bruce D."/>
            <person name="Goodwin L."/>
            <person name="Pitluck S."/>
            <person name="Mavromatis K."/>
            <person name="Ivanova N."/>
            <person name="Ovchinnikova G."/>
            <person name="Pati A."/>
            <person name="Chen A."/>
            <person name="Palaniappan K."/>
            <person name="Land M."/>
            <person name="Hauser L."/>
            <person name="Chang Y.-J."/>
            <person name="Jeffries C.D."/>
            <person name="Chain P."/>
            <person name="Meincke L."/>
            <person name="Sims D."/>
            <person name="Brettin T."/>
            <person name="Detter J.C."/>
            <person name="Rohde M."/>
            <person name="Goeker M."/>
            <person name="Bristow J."/>
            <person name="Eisen J.A."/>
            <person name="Markowitz V."/>
            <person name="Kyrpides N.C."/>
            <person name="Klenk H.-P."/>
            <person name="Hugenholtz P."/>
        </authorList>
    </citation>
    <scope>NUCLEOTIDE SEQUENCE [LARGE SCALE GENOMIC DNA]</scope>
    <source>
        <strain evidence="3">DSM 14684 / CIP 108061 / JCM 11494 / NBRC 100937 / ID131577</strain>
    </source>
</reference>
<evidence type="ECO:0000313" key="3">
    <source>
        <dbReference type="Proteomes" id="UP000008229"/>
    </source>
</evidence>
<name>D3F2K7_CONWI</name>
<dbReference type="PANTHER" id="PTHR40943">
    <property type="entry name" value="CYTOPLASMIC PROTEIN-RELATED"/>
    <property type="match status" value="1"/>
</dbReference>
<feature type="domain" description="(S)-ureidoglycine aminohydrolase cupin" evidence="1">
    <location>
        <begin position="48"/>
        <end position="114"/>
    </location>
</feature>
<keyword evidence="3" id="KW-1185">Reference proteome</keyword>
<sequence length="120" mass="12783">MPIPTVPVLHAPMSVQLEDRGVKPTTIAGAPREALAVLHGDDAAGLDVGIWECTPGAFSKDAADYDEICHILSGRSTLRSSDGEATELRAGSVVVIPCGWRGTWTVHETTRKAYTIVTRS</sequence>
<dbReference type="Proteomes" id="UP000008229">
    <property type="component" value="Chromosome"/>
</dbReference>
<dbReference type="InterPro" id="IPR011051">
    <property type="entry name" value="RmlC_Cupin_sf"/>
</dbReference>
<accession>D3F2K7</accession>
<organism evidence="2 3">
    <name type="scientific">Conexibacter woesei (strain DSM 14684 / CCUG 47730 / CIP 108061 / JCM 11494 / NBRC 100937 / ID131577)</name>
    <dbReference type="NCBI Taxonomy" id="469383"/>
    <lineage>
        <taxon>Bacteria</taxon>
        <taxon>Bacillati</taxon>
        <taxon>Actinomycetota</taxon>
        <taxon>Thermoleophilia</taxon>
        <taxon>Solirubrobacterales</taxon>
        <taxon>Conexibacteraceae</taxon>
        <taxon>Conexibacter</taxon>
    </lineage>
</organism>
<protein>
    <recommendedName>
        <fullName evidence="1">(S)-ureidoglycine aminohydrolase cupin domain-containing protein</fullName>
    </recommendedName>
</protein>
<dbReference type="STRING" id="469383.Cwoe_3856"/>
<dbReference type="Pfam" id="PF05899">
    <property type="entry name" value="Cupin_3"/>
    <property type="match status" value="1"/>
</dbReference>
<dbReference type="InterPro" id="IPR008579">
    <property type="entry name" value="UGlyAH_Cupin_dom"/>
</dbReference>
<dbReference type="SUPFAM" id="SSF51182">
    <property type="entry name" value="RmlC-like cupins"/>
    <property type="match status" value="1"/>
</dbReference>
<gene>
    <name evidence="2" type="ordered locus">Cwoe_3856</name>
</gene>
<dbReference type="PANTHER" id="PTHR40943:SF1">
    <property type="entry name" value="CYTOPLASMIC PROTEIN"/>
    <property type="match status" value="1"/>
</dbReference>
<dbReference type="HOGENOM" id="CLU_147448_2_0_11"/>
<dbReference type="RefSeq" id="WP_012935324.1">
    <property type="nucleotide sequence ID" value="NC_013739.1"/>
</dbReference>
<evidence type="ECO:0000259" key="1">
    <source>
        <dbReference type="Pfam" id="PF05899"/>
    </source>
</evidence>
<dbReference type="EMBL" id="CP001854">
    <property type="protein sequence ID" value="ADB52273.1"/>
    <property type="molecule type" value="Genomic_DNA"/>
</dbReference>
<reference evidence="3" key="2">
    <citation type="submission" date="2010-01" db="EMBL/GenBank/DDBJ databases">
        <title>The complete genome of Conexibacter woesei DSM 14684.</title>
        <authorList>
            <consortium name="US DOE Joint Genome Institute (JGI-PGF)"/>
            <person name="Lucas S."/>
            <person name="Copeland A."/>
            <person name="Lapidus A."/>
            <person name="Glavina del Rio T."/>
            <person name="Dalin E."/>
            <person name="Tice H."/>
            <person name="Bruce D."/>
            <person name="Goodwin L."/>
            <person name="Pitluck S."/>
            <person name="Kyrpides N."/>
            <person name="Mavromatis K."/>
            <person name="Ivanova N."/>
            <person name="Mikhailova N."/>
            <person name="Chertkov O."/>
            <person name="Brettin T."/>
            <person name="Detter J.C."/>
            <person name="Han C."/>
            <person name="Larimer F."/>
            <person name="Land M."/>
            <person name="Hauser L."/>
            <person name="Markowitz V."/>
            <person name="Cheng J.-F."/>
            <person name="Hugenholtz P."/>
            <person name="Woyke T."/>
            <person name="Wu D."/>
            <person name="Pukall R."/>
            <person name="Steenblock K."/>
            <person name="Schneider S."/>
            <person name="Klenk H.-P."/>
            <person name="Eisen J.A."/>
        </authorList>
    </citation>
    <scope>NUCLEOTIDE SEQUENCE [LARGE SCALE GENOMIC DNA]</scope>
    <source>
        <strain evidence="3">DSM 14684 / CIP 108061 / JCM 11494 / NBRC 100937 / ID131577</strain>
    </source>
</reference>
<dbReference type="Gene3D" id="2.60.120.10">
    <property type="entry name" value="Jelly Rolls"/>
    <property type="match status" value="1"/>
</dbReference>
<dbReference type="AlphaFoldDB" id="D3F2K7"/>
<dbReference type="InterPro" id="IPR014710">
    <property type="entry name" value="RmlC-like_jellyroll"/>
</dbReference>
<dbReference type="eggNOG" id="COG3450">
    <property type="taxonomic scope" value="Bacteria"/>
</dbReference>
<proteinExistence type="predicted"/>
<dbReference type="OrthoDB" id="9799053at2"/>
<dbReference type="KEGG" id="cwo:Cwoe_3856"/>
<evidence type="ECO:0000313" key="2">
    <source>
        <dbReference type="EMBL" id="ADB52273.1"/>
    </source>
</evidence>
<dbReference type="CDD" id="cd02227">
    <property type="entry name" value="cupin_TM1112-like"/>
    <property type="match status" value="1"/>
</dbReference>